<gene>
    <name evidence="2" type="ORF">BECKLPF1236A_GA0070988_100411</name>
    <name evidence="3" type="ORF">BECKLPF1236C_GA0070990_100383</name>
</gene>
<feature type="region of interest" description="Disordered" evidence="1">
    <location>
        <begin position="87"/>
        <end position="115"/>
    </location>
</feature>
<evidence type="ECO:0000313" key="2">
    <source>
        <dbReference type="EMBL" id="VFK10618.1"/>
    </source>
</evidence>
<sequence>MTTWKPTREQSQFIKRYAEVLGSGDAALFAGAGLSRAAGYVDWRALLKEIAIDLDPDIDRESDLVALAQYHLNEKRTHWRDWSCGAQNMGKSQGRTGAVLPWDRGRGRTDHPGKCQRHQRSARERAFRAPGESRRECKVIV</sequence>
<dbReference type="EMBL" id="CAADFM010000041">
    <property type="protein sequence ID" value="VFK10618.1"/>
    <property type="molecule type" value="Genomic_DNA"/>
</dbReference>
<name>A0A450XBP4_9GAMM</name>
<dbReference type="AlphaFoldDB" id="A0A450XBP4"/>
<dbReference type="EMBL" id="CAADFP010000038">
    <property type="protein sequence ID" value="VFK26697.1"/>
    <property type="molecule type" value="Genomic_DNA"/>
</dbReference>
<accession>A0A450XBP4</accession>
<evidence type="ECO:0000256" key="1">
    <source>
        <dbReference type="SAM" id="MobiDB-lite"/>
    </source>
</evidence>
<reference evidence="3" key="1">
    <citation type="submission" date="2019-02" db="EMBL/GenBank/DDBJ databases">
        <authorList>
            <person name="Gruber-Vodicka R. H."/>
            <person name="Seah K. B. B."/>
        </authorList>
    </citation>
    <scope>NUCLEOTIDE SEQUENCE</scope>
    <source>
        <strain evidence="2">BECK_S312</strain>
        <strain evidence="3">BECK_S426</strain>
    </source>
</reference>
<protein>
    <submittedName>
        <fullName evidence="3">Uncharacterized protein</fullName>
    </submittedName>
</protein>
<proteinExistence type="predicted"/>
<evidence type="ECO:0000313" key="3">
    <source>
        <dbReference type="EMBL" id="VFK26697.1"/>
    </source>
</evidence>
<feature type="compositionally biased region" description="Basic and acidic residues" evidence="1">
    <location>
        <begin position="103"/>
        <end position="113"/>
    </location>
</feature>
<organism evidence="3">
    <name type="scientific">Candidatus Kentrum sp. LPFa</name>
    <dbReference type="NCBI Taxonomy" id="2126335"/>
    <lineage>
        <taxon>Bacteria</taxon>
        <taxon>Pseudomonadati</taxon>
        <taxon>Pseudomonadota</taxon>
        <taxon>Gammaproteobacteria</taxon>
        <taxon>Candidatus Kentrum</taxon>
    </lineage>
</organism>